<dbReference type="SMART" id="SM00645">
    <property type="entry name" value="Pept_C1"/>
    <property type="match status" value="1"/>
</dbReference>
<dbReference type="InterPro" id="IPR000668">
    <property type="entry name" value="Peptidase_C1A_C"/>
</dbReference>
<dbReference type="Gene3D" id="3.90.70.10">
    <property type="entry name" value="Cysteine proteinases"/>
    <property type="match status" value="1"/>
</dbReference>
<organism evidence="3 4">
    <name type="scientific">Gonium pectorale</name>
    <name type="common">Green alga</name>
    <dbReference type="NCBI Taxonomy" id="33097"/>
    <lineage>
        <taxon>Eukaryota</taxon>
        <taxon>Viridiplantae</taxon>
        <taxon>Chlorophyta</taxon>
        <taxon>core chlorophytes</taxon>
        <taxon>Chlorophyceae</taxon>
        <taxon>CS clade</taxon>
        <taxon>Chlamydomonadales</taxon>
        <taxon>Volvocaceae</taxon>
        <taxon>Gonium</taxon>
    </lineage>
</organism>
<dbReference type="GO" id="GO:0008234">
    <property type="term" value="F:cysteine-type peptidase activity"/>
    <property type="evidence" value="ECO:0007669"/>
    <property type="project" value="InterPro"/>
</dbReference>
<gene>
    <name evidence="3" type="ORF">GPECTOR_18g12</name>
</gene>
<reference evidence="4" key="1">
    <citation type="journal article" date="2016" name="Nat. Commun.">
        <title>The Gonium pectorale genome demonstrates co-option of cell cycle regulation during the evolution of multicellularity.</title>
        <authorList>
            <person name="Hanschen E.R."/>
            <person name="Marriage T.N."/>
            <person name="Ferris P.J."/>
            <person name="Hamaji T."/>
            <person name="Toyoda A."/>
            <person name="Fujiyama A."/>
            <person name="Neme R."/>
            <person name="Noguchi H."/>
            <person name="Minakuchi Y."/>
            <person name="Suzuki M."/>
            <person name="Kawai-Toyooka H."/>
            <person name="Smith D.R."/>
            <person name="Sparks H."/>
            <person name="Anderson J."/>
            <person name="Bakaric R."/>
            <person name="Luria V."/>
            <person name="Karger A."/>
            <person name="Kirschner M.W."/>
            <person name="Durand P.M."/>
            <person name="Michod R.E."/>
            <person name="Nozaki H."/>
            <person name="Olson B.J."/>
        </authorList>
    </citation>
    <scope>NUCLEOTIDE SEQUENCE [LARGE SCALE GENOMIC DNA]</scope>
    <source>
        <strain evidence="4">NIES-2863</strain>
    </source>
</reference>
<dbReference type="OrthoDB" id="543142at2759"/>
<evidence type="ECO:0000313" key="4">
    <source>
        <dbReference type="Proteomes" id="UP000075714"/>
    </source>
</evidence>
<dbReference type="SUPFAM" id="SSF54001">
    <property type="entry name" value="Cysteine proteinases"/>
    <property type="match status" value="1"/>
</dbReference>
<evidence type="ECO:0000313" key="3">
    <source>
        <dbReference type="EMBL" id="KXZ49962.1"/>
    </source>
</evidence>
<dbReference type="AlphaFoldDB" id="A0A150GJI3"/>
<dbReference type="Proteomes" id="UP000075714">
    <property type="component" value="Unassembled WGS sequence"/>
</dbReference>
<dbReference type="Pfam" id="PF00112">
    <property type="entry name" value="Peptidase_C1"/>
    <property type="match status" value="1"/>
</dbReference>
<proteinExistence type="inferred from homology"/>
<comment type="caution">
    <text evidence="3">The sequence shown here is derived from an EMBL/GenBank/DDBJ whole genome shotgun (WGS) entry which is preliminary data.</text>
</comment>
<name>A0A150GJI3_GONPE</name>
<accession>A0A150GJI3</accession>
<feature type="domain" description="Peptidase C1A papain C-terminal" evidence="2">
    <location>
        <begin position="125"/>
        <end position="288"/>
    </location>
</feature>
<evidence type="ECO:0000259" key="2">
    <source>
        <dbReference type="SMART" id="SM00645"/>
    </source>
</evidence>
<keyword evidence="4" id="KW-1185">Reference proteome</keyword>
<dbReference type="PANTHER" id="PTHR12411">
    <property type="entry name" value="CYSTEINE PROTEASE FAMILY C1-RELATED"/>
    <property type="match status" value="1"/>
</dbReference>
<dbReference type="InterPro" id="IPR013128">
    <property type="entry name" value="Peptidase_C1A"/>
</dbReference>
<sequence>MGDLKVVPMAPLFSVMDGSASDVLGCDGIYVASNGRTLAGLSPPASVSPSSRVNTEQQYRNMRAAAAAADRVAKQLQSQNMDPRRASSLSPDNLKRAFAAAKVPLAQEDKAVGSYTFSQVLAALDYPTWDSRRVSGTGNTGYSYVSPVKDQGGCGTCVAFAATAIAETAVAIANGTAVNKNDFSEQWLFFCHGLYYATCYTGWYMSQAVDVLVRKSIPTEANYPYLSAYDCTLRSKPERRPDGTFGRASYNNIALAKQHIRQWGAVTTYFAVYTDFFDWVPPTYTLGL</sequence>
<comment type="similarity">
    <text evidence="1">Belongs to the peptidase C1 family.</text>
</comment>
<evidence type="ECO:0000256" key="1">
    <source>
        <dbReference type="ARBA" id="ARBA00008455"/>
    </source>
</evidence>
<dbReference type="GO" id="GO:0006508">
    <property type="term" value="P:proteolysis"/>
    <property type="evidence" value="ECO:0007669"/>
    <property type="project" value="InterPro"/>
</dbReference>
<dbReference type="EMBL" id="LSYV01000019">
    <property type="protein sequence ID" value="KXZ49962.1"/>
    <property type="molecule type" value="Genomic_DNA"/>
</dbReference>
<protein>
    <recommendedName>
        <fullName evidence="2">Peptidase C1A papain C-terminal domain-containing protein</fullName>
    </recommendedName>
</protein>
<dbReference type="InterPro" id="IPR038765">
    <property type="entry name" value="Papain-like_cys_pep_sf"/>
</dbReference>
<dbReference type="STRING" id="33097.A0A150GJI3"/>